<keyword evidence="5" id="KW-1185">Reference proteome</keyword>
<evidence type="ECO:0000313" key="5">
    <source>
        <dbReference type="Proteomes" id="UP001652660"/>
    </source>
</evidence>
<keyword evidence="2" id="KW-0732">Signal</keyword>
<sequence length="1101" mass="124205">MNGRRLLVALLLGFLLRVNYLCTNGESSTCLTVYREGGAPAVFQSPKCPRWTLSNYRSNPKNSPSSAARCQSAMHQGRRKSQEDRTLCALDIRIPFPCPTGVKEVTVGIIAVFDGHNGDQASDTASKLLLEYFTLHTYFLLDTTFSFLLGRSVGRLPNKGVQGQFFQKPRWENNDRHAIYIGRLKLELSAIWDESFHLEILREALLRAIHDIDVAFTKDAFRENFVSGSTAAVILQADTQVLVANIGDSKAFLCSELHQSPYEAKATLLRLYRQNRDDKTSSFLKDYRSLKLAASSGLTFLIAKELTEDHHPDRDDERSRVEAAGGYVSEWGGVARVNGRLAVSRAIGDVYFKSYGVVSLPEVNDWQPLTVNDSYLVAATDGVFEKLNPQDICDIFWELHTGTSVSSELIDFSSYSLADRVVDAAFDRGSLDNMAAIVVPVKSFGTSQSLLKNVFDEAGEHDSSASGYIRPLNERPGDDHMSEPVEVEHTYSVGDKFERLLVERKKSSFGCFYLSENLNEIDDHTFWVEKDDHEHSFKLTQALPSAVTHTCGGLKNVHDKQSMCMFYGFSADEDNGQCTNPESFTSFLGLLGSIPLHGTGPDEHTIPDSRYILKKRYGRGSYGEVWLAFQWNCSKLSKSSEQSSKDGKFYYQYMHFRDYDGSSETSSFADDRYNGTADDKMFILKRIMVERGPAVYLSGLREKYFGEVFLNASTVLRASPPAAASDAFSGDALSDTSCNLKANQSMKHETEVTWSSQSISSGKRKSLKVNYEDGLNHIARFVESFESQSNQMWLVFRHEGVSLSKLLYTAEEVINSDDQGSDDHLKRVQILHPSKWWHWLKTTEAGQEEMQNLILQLLKALKSCHDRNITHRDIKPENMVVCFEDQFSGRCSNGLPDGDNNYATKMRLIDFGSALDDFTMRHLYGSTGPSRAEQTSEYAPPEALLNVSWYQGPMHKIVTYDMWSVGVIILELILGSPNVFQINSKTRALLDQHLEGWNENLKELAYKLRSFMEMCILIPGIPTRLHHNSETKDHGSVPPVPWKCSEDFFANQIKRRDPLNIGFPNIWALRLVRELLQWNPEDRLSVDDALQHPYFSPRPSS</sequence>
<feature type="signal peptide" evidence="2">
    <location>
        <begin position="1"/>
        <end position="25"/>
    </location>
</feature>
<dbReference type="AlphaFoldDB" id="A0A6P6UZP6"/>
<dbReference type="PANTHER" id="PTHR47992">
    <property type="entry name" value="PROTEIN PHOSPHATASE"/>
    <property type="match status" value="1"/>
</dbReference>
<dbReference type="Gene3D" id="3.60.40.10">
    <property type="entry name" value="PPM-type phosphatase domain"/>
    <property type="match status" value="1"/>
</dbReference>
<evidence type="ECO:0000313" key="6">
    <source>
        <dbReference type="RefSeq" id="XP_027096058.1"/>
    </source>
</evidence>
<feature type="domain" description="PPM-type phosphatase" evidence="4">
    <location>
        <begin position="69"/>
        <end position="441"/>
    </location>
</feature>
<proteinExistence type="predicted"/>
<dbReference type="InterPro" id="IPR011009">
    <property type="entry name" value="Kinase-like_dom_sf"/>
</dbReference>
<dbReference type="Gene3D" id="1.10.510.10">
    <property type="entry name" value="Transferase(Phosphotransferase) domain 1"/>
    <property type="match status" value="1"/>
</dbReference>
<dbReference type="PROSITE" id="PS51746">
    <property type="entry name" value="PPM_2"/>
    <property type="match status" value="1"/>
</dbReference>
<dbReference type="InterPro" id="IPR036457">
    <property type="entry name" value="PPM-type-like_dom_sf"/>
</dbReference>
<feature type="domain" description="Protein kinase" evidence="3">
    <location>
        <begin position="611"/>
        <end position="1095"/>
    </location>
</feature>
<name>A0A6P6UZP6_COFAR</name>
<dbReference type="PROSITE" id="PS00108">
    <property type="entry name" value="PROTEIN_KINASE_ST"/>
    <property type="match status" value="1"/>
</dbReference>
<dbReference type="PROSITE" id="PS50011">
    <property type="entry name" value="PROTEIN_KINASE_DOM"/>
    <property type="match status" value="1"/>
</dbReference>
<reference evidence="5" key="1">
    <citation type="journal article" date="2025" name="Foods">
        <title>Unveiling the Microbial Signatures of Arabica Coffee Cherries: Insights into Ripeness Specific Diversity, Functional Traits, and Implications for Quality and Safety.</title>
        <authorList>
            <consortium name="RefSeq"/>
            <person name="Tenea G.N."/>
            <person name="Cifuentes V."/>
            <person name="Reyes P."/>
            <person name="Cevallos-Vallejos M."/>
        </authorList>
    </citation>
    <scope>NUCLEOTIDE SEQUENCE [LARGE SCALE GENOMIC DNA]</scope>
</reference>
<dbReference type="GeneID" id="113715953"/>
<dbReference type="InterPro" id="IPR000719">
    <property type="entry name" value="Prot_kinase_dom"/>
</dbReference>
<dbReference type="OrthoDB" id="10264738at2759"/>
<dbReference type="Proteomes" id="UP001652660">
    <property type="component" value="Chromosome 1e"/>
</dbReference>
<dbReference type="GO" id="GO:0004722">
    <property type="term" value="F:protein serine/threonine phosphatase activity"/>
    <property type="evidence" value="ECO:0007669"/>
    <property type="project" value="InterPro"/>
</dbReference>
<evidence type="ECO:0000259" key="3">
    <source>
        <dbReference type="PROSITE" id="PS50011"/>
    </source>
</evidence>
<dbReference type="SMART" id="SM00332">
    <property type="entry name" value="PP2Cc"/>
    <property type="match status" value="1"/>
</dbReference>
<dbReference type="SMART" id="SM00220">
    <property type="entry name" value="S_TKc"/>
    <property type="match status" value="1"/>
</dbReference>
<dbReference type="CDD" id="cd00143">
    <property type="entry name" value="PP2Cc"/>
    <property type="match status" value="1"/>
</dbReference>
<dbReference type="InterPro" id="IPR001932">
    <property type="entry name" value="PPM-type_phosphatase-like_dom"/>
</dbReference>
<dbReference type="InterPro" id="IPR008271">
    <property type="entry name" value="Ser/Thr_kinase_AS"/>
</dbReference>
<organism evidence="5 6">
    <name type="scientific">Coffea arabica</name>
    <name type="common">Arabian coffee</name>
    <dbReference type="NCBI Taxonomy" id="13443"/>
    <lineage>
        <taxon>Eukaryota</taxon>
        <taxon>Viridiplantae</taxon>
        <taxon>Streptophyta</taxon>
        <taxon>Embryophyta</taxon>
        <taxon>Tracheophyta</taxon>
        <taxon>Spermatophyta</taxon>
        <taxon>Magnoliopsida</taxon>
        <taxon>eudicotyledons</taxon>
        <taxon>Gunneridae</taxon>
        <taxon>Pentapetalae</taxon>
        <taxon>asterids</taxon>
        <taxon>lamiids</taxon>
        <taxon>Gentianales</taxon>
        <taxon>Rubiaceae</taxon>
        <taxon>Ixoroideae</taxon>
        <taxon>Gardenieae complex</taxon>
        <taxon>Bertiereae - Coffeeae clade</taxon>
        <taxon>Coffeeae</taxon>
        <taxon>Coffea</taxon>
    </lineage>
</organism>
<gene>
    <name evidence="6" type="primary">LOC113715953</name>
</gene>
<reference evidence="6" key="2">
    <citation type="submission" date="2025-08" db="UniProtKB">
        <authorList>
            <consortium name="RefSeq"/>
        </authorList>
    </citation>
    <scope>IDENTIFICATION</scope>
    <source>
        <tissue evidence="6">Leaves</tissue>
    </source>
</reference>
<dbReference type="SUPFAM" id="SSF56112">
    <property type="entry name" value="Protein kinase-like (PK-like)"/>
    <property type="match status" value="1"/>
</dbReference>
<protein>
    <submittedName>
        <fullName evidence="6">Uncharacterized protein isoform X1</fullName>
    </submittedName>
</protein>
<feature type="region of interest" description="Disordered" evidence="1">
    <location>
        <begin position="57"/>
        <end position="78"/>
    </location>
</feature>
<dbReference type="RefSeq" id="XP_027096058.1">
    <property type="nucleotide sequence ID" value="XM_027240257.2"/>
</dbReference>
<evidence type="ECO:0000256" key="2">
    <source>
        <dbReference type="SAM" id="SignalP"/>
    </source>
</evidence>
<dbReference type="GO" id="GO:0004672">
    <property type="term" value="F:protein kinase activity"/>
    <property type="evidence" value="ECO:0007669"/>
    <property type="project" value="InterPro"/>
</dbReference>
<evidence type="ECO:0000259" key="4">
    <source>
        <dbReference type="PROSITE" id="PS51746"/>
    </source>
</evidence>
<evidence type="ECO:0000256" key="1">
    <source>
        <dbReference type="SAM" id="MobiDB-lite"/>
    </source>
</evidence>
<dbReference type="InterPro" id="IPR015655">
    <property type="entry name" value="PP2C"/>
</dbReference>
<dbReference type="Pfam" id="PF00069">
    <property type="entry name" value="Pkinase"/>
    <property type="match status" value="1"/>
</dbReference>
<accession>A0A6P6UZP6</accession>
<dbReference type="GO" id="GO:0005524">
    <property type="term" value="F:ATP binding"/>
    <property type="evidence" value="ECO:0007669"/>
    <property type="project" value="InterPro"/>
</dbReference>
<dbReference type="Pfam" id="PF00481">
    <property type="entry name" value="PP2C"/>
    <property type="match status" value="2"/>
</dbReference>
<dbReference type="SUPFAM" id="SSF81606">
    <property type="entry name" value="PP2C-like"/>
    <property type="match status" value="1"/>
</dbReference>
<feature type="compositionally biased region" description="Polar residues" evidence="1">
    <location>
        <begin position="57"/>
        <end position="69"/>
    </location>
</feature>
<feature type="chain" id="PRO_5027892497" evidence="2">
    <location>
        <begin position="26"/>
        <end position="1101"/>
    </location>
</feature>